<dbReference type="Proteomes" id="UP000471293">
    <property type="component" value="Unassembled WGS sequence"/>
</dbReference>
<dbReference type="AlphaFoldDB" id="A0A6N9UB22"/>
<sequence length="171" mass="19230">MVIPDPARQVDIHQQAAVDQRTQTFPEQIADELRRWVLVLRGEGWREHPAMSFETIPKYLGYLYPVLTGWAARVTSMREITADACGDALQQRPGPTGRDLLSALRSLFQGLREERLIFRDPTRSLSLSTSERLPVPIPTDRLCGLIDRAGTPMARFVVALVASHGLGRREN</sequence>
<reference evidence="1 2" key="1">
    <citation type="submission" date="2020-01" db="EMBL/GenBank/DDBJ databases">
        <title>Insect and environment-associated Actinomycetes.</title>
        <authorList>
            <person name="Currrie C."/>
            <person name="Chevrette M."/>
            <person name="Carlson C."/>
            <person name="Stubbendieck R."/>
            <person name="Wendt-Pienkowski E."/>
        </authorList>
    </citation>
    <scope>NUCLEOTIDE SEQUENCE [LARGE SCALE GENOMIC DNA]</scope>
    <source>
        <strain evidence="1 2">SID11342</strain>
    </source>
</reference>
<accession>A0A6N9UB22</accession>
<organism evidence="1 2">
    <name type="scientific">Streptomyces halstedii</name>
    <dbReference type="NCBI Taxonomy" id="1944"/>
    <lineage>
        <taxon>Bacteria</taxon>
        <taxon>Bacillati</taxon>
        <taxon>Actinomycetota</taxon>
        <taxon>Actinomycetes</taxon>
        <taxon>Kitasatosporales</taxon>
        <taxon>Streptomycetaceae</taxon>
        <taxon>Streptomyces</taxon>
    </lineage>
</organism>
<protein>
    <recommendedName>
        <fullName evidence="3">Integrase</fullName>
    </recommendedName>
</protein>
<evidence type="ECO:0000313" key="2">
    <source>
        <dbReference type="Proteomes" id="UP000471293"/>
    </source>
</evidence>
<evidence type="ECO:0008006" key="3">
    <source>
        <dbReference type="Google" id="ProtNLM"/>
    </source>
</evidence>
<evidence type="ECO:0000313" key="1">
    <source>
        <dbReference type="EMBL" id="NEA20717.1"/>
    </source>
</evidence>
<dbReference type="RefSeq" id="WP_164350663.1">
    <property type="nucleotide sequence ID" value="NZ_JAAGLQ010000746.1"/>
</dbReference>
<proteinExistence type="predicted"/>
<dbReference type="EMBL" id="JAAGLQ010000746">
    <property type="protein sequence ID" value="NEA20717.1"/>
    <property type="molecule type" value="Genomic_DNA"/>
</dbReference>
<name>A0A6N9UB22_STRHA</name>
<comment type="caution">
    <text evidence="1">The sequence shown here is derived from an EMBL/GenBank/DDBJ whole genome shotgun (WGS) entry which is preliminary data.</text>
</comment>
<gene>
    <name evidence="1" type="ORF">G3I29_35850</name>
</gene>